<comment type="caution">
    <text evidence="2">The sequence shown here is derived from an EMBL/GenBank/DDBJ whole genome shotgun (WGS) entry which is preliminary data.</text>
</comment>
<evidence type="ECO:0000256" key="1">
    <source>
        <dbReference type="SAM" id="MobiDB-lite"/>
    </source>
</evidence>
<dbReference type="AlphaFoldDB" id="A0AAV4UD40"/>
<dbReference type="EMBL" id="BPLR01012665">
    <property type="protein sequence ID" value="GIY55709.1"/>
    <property type="molecule type" value="Genomic_DNA"/>
</dbReference>
<protein>
    <submittedName>
        <fullName evidence="2">Uncharacterized protein</fullName>
    </submittedName>
</protein>
<sequence>MPDFLVLCYRITFNETHFYAKRNCCTPPTTNRFPSTASPPTSRVSRTNNARQMHGMTENVARYQIPIHRGGEVEVPCYLNRPSSLPDTGKPSALVSFKSPLIGIAKCHSCRFHLCHNLARIGDLGFPQRYGRDVPWATRDARTRFEVLVLLWARPGTERFPAEEGASVPFSKIGEV</sequence>
<reference evidence="2 3" key="1">
    <citation type="submission" date="2021-06" db="EMBL/GenBank/DDBJ databases">
        <title>Caerostris extrusa draft genome.</title>
        <authorList>
            <person name="Kono N."/>
            <person name="Arakawa K."/>
        </authorList>
    </citation>
    <scope>NUCLEOTIDE SEQUENCE [LARGE SCALE GENOMIC DNA]</scope>
</reference>
<gene>
    <name evidence="2" type="ORF">CEXT_810221</name>
</gene>
<dbReference type="Proteomes" id="UP001054945">
    <property type="component" value="Unassembled WGS sequence"/>
</dbReference>
<evidence type="ECO:0000313" key="3">
    <source>
        <dbReference type="Proteomes" id="UP001054945"/>
    </source>
</evidence>
<evidence type="ECO:0000313" key="2">
    <source>
        <dbReference type="EMBL" id="GIY55709.1"/>
    </source>
</evidence>
<feature type="region of interest" description="Disordered" evidence="1">
    <location>
        <begin position="30"/>
        <end position="52"/>
    </location>
</feature>
<feature type="compositionally biased region" description="Polar residues" evidence="1">
    <location>
        <begin position="30"/>
        <end position="51"/>
    </location>
</feature>
<organism evidence="2 3">
    <name type="scientific">Caerostris extrusa</name>
    <name type="common">Bark spider</name>
    <name type="synonym">Caerostris bankana</name>
    <dbReference type="NCBI Taxonomy" id="172846"/>
    <lineage>
        <taxon>Eukaryota</taxon>
        <taxon>Metazoa</taxon>
        <taxon>Ecdysozoa</taxon>
        <taxon>Arthropoda</taxon>
        <taxon>Chelicerata</taxon>
        <taxon>Arachnida</taxon>
        <taxon>Araneae</taxon>
        <taxon>Araneomorphae</taxon>
        <taxon>Entelegynae</taxon>
        <taxon>Araneoidea</taxon>
        <taxon>Araneidae</taxon>
        <taxon>Caerostris</taxon>
    </lineage>
</organism>
<accession>A0AAV4UD40</accession>
<name>A0AAV4UD40_CAEEX</name>
<proteinExistence type="predicted"/>
<keyword evidence="3" id="KW-1185">Reference proteome</keyword>